<dbReference type="PANTHER" id="PTHR30354">
    <property type="entry name" value="GNT FAMILY GLUCONATE TRANSPORTER"/>
    <property type="match status" value="1"/>
</dbReference>
<proteinExistence type="inferred from homology"/>
<sequence>MTAVHALGLLAASDKPLSSAGNGQLIAAALLGIATVVLLIVWARFHPFIGLIVGTAVLGAVAAVAPGDIVNSFVDGLGSTFGSVGLLIALGAMLGKLLADSGGANQIVDSIIDRVGPKTLPWAMALIAAIIGLPMFFEIGVVILVPIILLVARKTGVSLMKVGIPALAGLSILHGLVPPHPGPETAIALLHAPLSYTLVFGLIIAVPTLIIAGPLLAPLMDRLVPVHVGADGVARSGADPDTPPVTDGADADDAPDAATDAQRAAGATRRPSFFGAIISVVLPVLLMLVKAIGDLTLDDGTGGRSFVDFIGEPSVALLAGVLVAMLAVGRASGMPRAKIHQSLGSGLPPVASIMLIVAAGGGFKTVLSDSGVSEVIAHCAKDANMSVLLLGWLVAVAIRLATGSATVATVTAAGIVEPLGHTLSQPHLALLVLAVGSGSLFFSHVNDAGFWLVKEYFGLTVWQTIKSWSVMETVISVVALICVLIIGTIV</sequence>
<feature type="transmembrane region" description="Helical" evidence="9">
    <location>
        <begin position="313"/>
        <end position="331"/>
    </location>
</feature>
<dbReference type="NCBIfam" id="TIGR00791">
    <property type="entry name" value="gntP"/>
    <property type="match status" value="1"/>
</dbReference>
<dbReference type="EMBL" id="VCQV01000001">
    <property type="protein sequence ID" value="TWP38923.1"/>
    <property type="molecule type" value="Genomic_DNA"/>
</dbReference>
<evidence type="ECO:0000256" key="4">
    <source>
        <dbReference type="ARBA" id="ARBA00022692"/>
    </source>
</evidence>
<feature type="transmembrane region" description="Helical" evidence="9">
    <location>
        <begin position="465"/>
        <end position="489"/>
    </location>
</feature>
<name>A0A563E9L5_9MICO</name>
<evidence type="ECO:0000313" key="10">
    <source>
        <dbReference type="EMBL" id="TWP38923.1"/>
    </source>
</evidence>
<feature type="transmembrane region" description="Helical" evidence="9">
    <location>
        <begin position="428"/>
        <end position="445"/>
    </location>
</feature>
<comment type="similarity">
    <text evidence="7">Belongs to the GntP permease family.</text>
</comment>
<dbReference type="Proteomes" id="UP000320244">
    <property type="component" value="Unassembled WGS sequence"/>
</dbReference>
<feature type="region of interest" description="Disordered" evidence="8">
    <location>
        <begin position="234"/>
        <end position="262"/>
    </location>
</feature>
<dbReference type="GO" id="GO:0015128">
    <property type="term" value="F:gluconate transmembrane transporter activity"/>
    <property type="evidence" value="ECO:0007669"/>
    <property type="project" value="InterPro"/>
</dbReference>
<evidence type="ECO:0000256" key="8">
    <source>
        <dbReference type="SAM" id="MobiDB-lite"/>
    </source>
</evidence>
<feature type="transmembrane region" description="Helical" evidence="9">
    <location>
        <begin position="119"/>
        <end position="152"/>
    </location>
</feature>
<dbReference type="PANTHER" id="PTHR30354:SF22">
    <property type="entry name" value="HIGH-AFFINITY GLUCONATE TRANSPORTER"/>
    <property type="match status" value="1"/>
</dbReference>
<accession>A0A563E9L5</accession>
<keyword evidence="11" id="KW-1185">Reference proteome</keyword>
<feature type="transmembrane region" description="Helical" evidence="9">
    <location>
        <begin position="390"/>
        <end position="416"/>
    </location>
</feature>
<dbReference type="RefSeq" id="WP_146314705.1">
    <property type="nucleotide sequence ID" value="NZ_VCQV01000001.1"/>
</dbReference>
<reference evidence="10 11" key="2">
    <citation type="submission" date="2019-08" db="EMBL/GenBank/DDBJ databases">
        <title>Jejuicoccus antrihumi gen. nov., sp. nov., a new member of the family Dermacoccaceae isolated from a cave.</title>
        <authorList>
            <person name="Schumann P."/>
            <person name="Kim I.S."/>
        </authorList>
    </citation>
    <scope>NUCLEOTIDE SEQUENCE [LARGE SCALE GENOMIC DNA]</scope>
    <source>
        <strain evidence="10 11">C5-26</strain>
    </source>
</reference>
<protein>
    <submittedName>
        <fullName evidence="10">Gluconate transporter</fullName>
    </submittedName>
</protein>
<evidence type="ECO:0000256" key="1">
    <source>
        <dbReference type="ARBA" id="ARBA00004651"/>
    </source>
</evidence>
<feature type="compositionally biased region" description="Low complexity" evidence="8">
    <location>
        <begin position="237"/>
        <end position="248"/>
    </location>
</feature>
<organism evidence="10 11">
    <name type="scientific">Leekyejoonella antrihumi</name>
    <dbReference type="NCBI Taxonomy" id="1660198"/>
    <lineage>
        <taxon>Bacteria</taxon>
        <taxon>Bacillati</taxon>
        <taxon>Actinomycetota</taxon>
        <taxon>Actinomycetes</taxon>
        <taxon>Micrococcales</taxon>
        <taxon>Dermacoccaceae</taxon>
        <taxon>Leekyejoonella</taxon>
    </lineage>
</organism>
<feature type="transmembrane region" description="Helical" evidence="9">
    <location>
        <begin position="159"/>
        <end position="177"/>
    </location>
</feature>
<evidence type="ECO:0000256" key="6">
    <source>
        <dbReference type="ARBA" id="ARBA00023136"/>
    </source>
</evidence>
<evidence type="ECO:0000256" key="2">
    <source>
        <dbReference type="ARBA" id="ARBA00022448"/>
    </source>
</evidence>
<comment type="caution">
    <text evidence="10">The sequence shown here is derived from an EMBL/GenBank/DDBJ whole genome shotgun (WGS) entry which is preliminary data.</text>
</comment>
<dbReference type="GO" id="GO:0005886">
    <property type="term" value="C:plasma membrane"/>
    <property type="evidence" value="ECO:0007669"/>
    <property type="project" value="UniProtKB-SubCell"/>
</dbReference>
<dbReference type="Pfam" id="PF02447">
    <property type="entry name" value="GntP_permease"/>
    <property type="match status" value="1"/>
</dbReference>
<evidence type="ECO:0000256" key="3">
    <source>
        <dbReference type="ARBA" id="ARBA00022475"/>
    </source>
</evidence>
<keyword evidence="5 9" id="KW-1133">Transmembrane helix</keyword>
<dbReference type="PIRSF" id="PIRSF002746">
    <property type="entry name" value="Gluconate_transporter"/>
    <property type="match status" value="1"/>
</dbReference>
<evidence type="ECO:0000256" key="9">
    <source>
        <dbReference type="SAM" id="Phobius"/>
    </source>
</evidence>
<evidence type="ECO:0000256" key="7">
    <source>
        <dbReference type="ARBA" id="ARBA00049663"/>
    </source>
</evidence>
<evidence type="ECO:0000313" key="11">
    <source>
        <dbReference type="Proteomes" id="UP000320244"/>
    </source>
</evidence>
<comment type="subcellular location">
    <subcellularLocation>
        <location evidence="1">Cell membrane</location>
        <topology evidence="1">Multi-pass membrane protein</topology>
    </subcellularLocation>
</comment>
<feature type="transmembrane region" description="Helical" evidence="9">
    <location>
        <begin position="48"/>
        <end position="65"/>
    </location>
</feature>
<reference evidence="10 11" key="1">
    <citation type="submission" date="2019-05" db="EMBL/GenBank/DDBJ databases">
        <authorList>
            <person name="Lee S.D."/>
        </authorList>
    </citation>
    <scope>NUCLEOTIDE SEQUENCE [LARGE SCALE GENOMIC DNA]</scope>
    <source>
        <strain evidence="10 11">C5-26</strain>
    </source>
</reference>
<dbReference type="OrthoDB" id="4325159at2"/>
<feature type="transmembrane region" description="Helical" evidence="9">
    <location>
        <begin position="77"/>
        <end position="99"/>
    </location>
</feature>
<feature type="transmembrane region" description="Helical" evidence="9">
    <location>
        <begin position="273"/>
        <end position="293"/>
    </location>
</feature>
<keyword evidence="4 9" id="KW-0812">Transmembrane</keyword>
<dbReference type="AlphaFoldDB" id="A0A563E9L5"/>
<dbReference type="InterPro" id="IPR003474">
    <property type="entry name" value="Glcn_transporter"/>
</dbReference>
<gene>
    <name evidence="10" type="ORF">FGL98_00525</name>
</gene>
<keyword evidence="3" id="KW-1003">Cell membrane</keyword>
<feature type="transmembrane region" description="Helical" evidence="9">
    <location>
        <begin position="197"/>
        <end position="217"/>
    </location>
</feature>
<keyword evidence="6 9" id="KW-0472">Membrane</keyword>
<keyword evidence="2" id="KW-0813">Transport</keyword>
<evidence type="ECO:0000256" key="5">
    <source>
        <dbReference type="ARBA" id="ARBA00022989"/>
    </source>
</evidence>
<feature type="transmembrane region" description="Helical" evidence="9">
    <location>
        <begin position="25"/>
        <end position="42"/>
    </location>
</feature>